<dbReference type="SUPFAM" id="SSF50249">
    <property type="entry name" value="Nucleic acid-binding proteins"/>
    <property type="match status" value="1"/>
</dbReference>
<dbReference type="STRING" id="1577474.GA0111570_10551"/>
<evidence type="ECO:0000256" key="9">
    <source>
        <dbReference type="ARBA" id="ARBA00022842"/>
    </source>
</evidence>
<dbReference type="Proteomes" id="UP000199086">
    <property type="component" value="Unassembled WGS sequence"/>
</dbReference>
<dbReference type="EC" id="6.5.1.2" evidence="2 14"/>
<evidence type="ECO:0000259" key="17">
    <source>
        <dbReference type="PROSITE" id="PS50172"/>
    </source>
</evidence>
<dbReference type="SUPFAM" id="SSF56091">
    <property type="entry name" value="DNA ligase/mRNA capping enzyme, catalytic domain"/>
    <property type="match status" value="1"/>
</dbReference>
<dbReference type="Gene3D" id="2.40.50.140">
    <property type="entry name" value="Nucleic acid-binding proteins"/>
    <property type="match status" value="1"/>
</dbReference>
<dbReference type="SMART" id="SM00532">
    <property type="entry name" value="LIGANc"/>
    <property type="match status" value="1"/>
</dbReference>
<dbReference type="Gene3D" id="1.10.287.610">
    <property type="entry name" value="Helix hairpin bin"/>
    <property type="match status" value="1"/>
</dbReference>
<accession>A0A1G6GTL0</accession>
<dbReference type="Pfam" id="PF03120">
    <property type="entry name" value="OB_DNA_ligase"/>
    <property type="match status" value="1"/>
</dbReference>
<evidence type="ECO:0000256" key="6">
    <source>
        <dbReference type="ARBA" id="ARBA00022723"/>
    </source>
</evidence>
<evidence type="ECO:0000256" key="4">
    <source>
        <dbReference type="ARBA" id="ARBA00022598"/>
    </source>
</evidence>
<dbReference type="InterPro" id="IPR013840">
    <property type="entry name" value="DNAligase_N"/>
</dbReference>
<dbReference type="PROSITE" id="PS01056">
    <property type="entry name" value="DNA_LIGASE_N2"/>
    <property type="match status" value="1"/>
</dbReference>
<keyword evidence="4 14" id="KW-0436">Ligase</keyword>
<feature type="region of interest" description="Disordered" evidence="16">
    <location>
        <begin position="1"/>
        <end position="37"/>
    </location>
</feature>
<dbReference type="PIRSF" id="PIRSF001604">
    <property type="entry name" value="LigA"/>
    <property type="match status" value="1"/>
</dbReference>
<protein>
    <recommendedName>
        <fullName evidence="3 14">DNA ligase</fullName>
        <ecNumber evidence="2 14">6.5.1.2</ecNumber>
    </recommendedName>
    <alternativeName>
        <fullName evidence="14">Polydeoxyribonucleotide synthase [NAD(+)]</fullName>
    </alternativeName>
</protein>
<dbReference type="FunFam" id="2.40.50.140:FF:000012">
    <property type="entry name" value="DNA ligase"/>
    <property type="match status" value="1"/>
</dbReference>
<dbReference type="FunFam" id="3.30.470.30:FF:000001">
    <property type="entry name" value="DNA ligase"/>
    <property type="match status" value="1"/>
</dbReference>
<evidence type="ECO:0000256" key="13">
    <source>
        <dbReference type="ARBA" id="ARBA00060881"/>
    </source>
</evidence>
<keyword evidence="5 14" id="KW-0235">DNA replication</keyword>
<dbReference type="GO" id="GO:0003911">
    <property type="term" value="F:DNA ligase (NAD+) activity"/>
    <property type="evidence" value="ECO:0007669"/>
    <property type="project" value="UniProtKB-UniRule"/>
</dbReference>
<comment type="similarity">
    <text evidence="13 14">Belongs to the NAD-dependent DNA ligase family. LigA subfamily.</text>
</comment>
<dbReference type="GO" id="GO:0006281">
    <property type="term" value="P:DNA repair"/>
    <property type="evidence" value="ECO:0007669"/>
    <property type="project" value="UniProtKB-KW"/>
</dbReference>
<keyword evidence="19" id="KW-1185">Reference proteome</keyword>
<feature type="binding site" evidence="14">
    <location>
        <begin position="63"/>
        <end position="67"/>
    </location>
    <ligand>
        <name>NAD(+)</name>
        <dbReference type="ChEBI" id="CHEBI:57540"/>
    </ligand>
</feature>
<evidence type="ECO:0000256" key="1">
    <source>
        <dbReference type="ARBA" id="ARBA00004067"/>
    </source>
</evidence>
<dbReference type="FunFam" id="1.10.287.610:FF:000002">
    <property type="entry name" value="DNA ligase"/>
    <property type="match status" value="1"/>
</dbReference>
<evidence type="ECO:0000256" key="12">
    <source>
        <dbReference type="ARBA" id="ARBA00034005"/>
    </source>
</evidence>
<dbReference type="Pfam" id="PF00533">
    <property type="entry name" value="BRCT"/>
    <property type="match status" value="1"/>
</dbReference>
<dbReference type="Pfam" id="PF01653">
    <property type="entry name" value="DNA_ligase_aden"/>
    <property type="match status" value="1"/>
</dbReference>
<evidence type="ECO:0000256" key="7">
    <source>
        <dbReference type="ARBA" id="ARBA00022763"/>
    </source>
</evidence>
<dbReference type="InterPro" id="IPR018239">
    <property type="entry name" value="DNA_ligase_AS"/>
</dbReference>
<evidence type="ECO:0000256" key="16">
    <source>
        <dbReference type="SAM" id="MobiDB-lite"/>
    </source>
</evidence>
<evidence type="ECO:0000313" key="18">
    <source>
        <dbReference type="EMBL" id="SDB85382.1"/>
    </source>
</evidence>
<dbReference type="Gene3D" id="6.20.10.30">
    <property type="match status" value="1"/>
</dbReference>
<keyword evidence="11 14" id="KW-0234">DNA repair</keyword>
<feature type="binding site" evidence="14">
    <location>
        <position position="208"/>
    </location>
    <ligand>
        <name>NAD(+)</name>
        <dbReference type="ChEBI" id="CHEBI:57540"/>
    </ligand>
</feature>
<dbReference type="GO" id="GO:0003677">
    <property type="term" value="F:DNA binding"/>
    <property type="evidence" value="ECO:0007669"/>
    <property type="project" value="InterPro"/>
</dbReference>
<dbReference type="SUPFAM" id="SSF52113">
    <property type="entry name" value="BRCT domain"/>
    <property type="match status" value="1"/>
</dbReference>
<dbReference type="HAMAP" id="MF_01588">
    <property type="entry name" value="DNA_ligase_A"/>
    <property type="match status" value="1"/>
</dbReference>
<keyword evidence="7 14" id="KW-0227">DNA damage</keyword>
<dbReference type="GO" id="GO:0006260">
    <property type="term" value="P:DNA replication"/>
    <property type="evidence" value="ECO:0007669"/>
    <property type="project" value="UniProtKB-KW"/>
</dbReference>
<keyword evidence="10 14" id="KW-0520">NAD</keyword>
<dbReference type="GO" id="GO:0005829">
    <property type="term" value="C:cytosol"/>
    <property type="evidence" value="ECO:0007669"/>
    <property type="project" value="TreeGrafter"/>
</dbReference>
<feature type="binding site" evidence="14">
    <location>
        <position position="168"/>
    </location>
    <ligand>
        <name>NAD(+)</name>
        <dbReference type="ChEBI" id="CHEBI:57540"/>
    </ligand>
</feature>
<dbReference type="InterPro" id="IPR033136">
    <property type="entry name" value="DNA_ligase_CS"/>
</dbReference>
<evidence type="ECO:0000256" key="15">
    <source>
        <dbReference type="RuleBase" id="RU000618"/>
    </source>
</evidence>
<dbReference type="PANTHER" id="PTHR23389:SF9">
    <property type="entry name" value="DNA LIGASE"/>
    <property type="match status" value="1"/>
</dbReference>
<reference evidence="18 19" key="1">
    <citation type="submission" date="2016-06" db="EMBL/GenBank/DDBJ databases">
        <authorList>
            <person name="Olsen C.W."/>
            <person name="Carey S."/>
            <person name="Hinshaw L."/>
            <person name="Karasin A.I."/>
        </authorList>
    </citation>
    <scope>NUCLEOTIDE SEQUENCE [LARGE SCALE GENOMIC DNA]</scope>
    <source>
        <strain evidence="18 19">LZ-22</strain>
    </source>
</reference>
<dbReference type="EMBL" id="FMYF01000005">
    <property type="protein sequence ID" value="SDB85382.1"/>
    <property type="molecule type" value="Genomic_DNA"/>
</dbReference>
<dbReference type="AlphaFoldDB" id="A0A1G6GTL0"/>
<comment type="cofactor">
    <cofactor evidence="14">
        <name>Mg(2+)</name>
        <dbReference type="ChEBI" id="CHEBI:18420"/>
    </cofactor>
    <cofactor evidence="14">
        <name>Mn(2+)</name>
        <dbReference type="ChEBI" id="CHEBI:29035"/>
    </cofactor>
</comment>
<evidence type="ECO:0000256" key="14">
    <source>
        <dbReference type="HAMAP-Rule" id="MF_01588"/>
    </source>
</evidence>
<dbReference type="Pfam" id="PF12826">
    <property type="entry name" value="HHH_2"/>
    <property type="match status" value="1"/>
</dbReference>
<evidence type="ECO:0000256" key="10">
    <source>
        <dbReference type="ARBA" id="ARBA00023027"/>
    </source>
</evidence>
<feature type="binding site" evidence="14">
    <location>
        <position position="353"/>
    </location>
    <ligand>
        <name>NAD(+)</name>
        <dbReference type="ChEBI" id="CHEBI:57540"/>
    </ligand>
</feature>
<dbReference type="SUPFAM" id="SSF47781">
    <property type="entry name" value="RuvA domain 2-like"/>
    <property type="match status" value="1"/>
</dbReference>
<feature type="binding site" evidence="14">
    <location>
        <begin position="112"/>
        <end position="113"/>
    </location>
    <ligand>
        <name>NAD(+)</name>
        <dbReference type="ChEBI" id="CHEBI:57540"/>
    </ligand>
</feature>
<feature type="active site" description="N6-AMP-lysine intermediate" evidence="14">
    <location>
        <position position="147"/>
    </location>
</feature>
<feature type="binding site" evidence="14">
    <location>
        <position position="447"/>
    </location>
    <ligand>
        <name>Zn(2+)</name>
        <dbReference type="ChEBI" id="CHEBI:29105"/>
    </ligand>
</feature>
<evidence type="ECO:0000313" key="19">
    <source>
        <dbReference type="Proteomes" id="UP000199086"/>
    </source>
</evidence>
<keyword evidence="9 14" id="KW-0460">Magnesium</keyword>
<dbReference type="InterPro" id="IPR001357">
    <property type="entry name" value="BRCT_dom"/>
</dbReference>
<feature type="compositionally biased region" description="Low complexity" evidence="16">
    <location>
        <begin position="10"/>
        <end position="32"/>
    </location>
</feature>
<dbReference type="Gene3D" id="3.40.50.10190">
    <property type="entry name" value="BRCT domain"/>
    <property type="match status" value="1"/>
</dbReference>
<dbReference type="SMART" id="SM00278">
    <property type="entry name" value="HhH1"/>
    <property type="match status" value="2"/>
</dbReference>
<evidence type="ECO:0000256" key="2">
    <source>
        <dbReference type="ARBA" id="ARBA00012722"/>
    </source>
</evidence>
<name>A0A1G6GTL0_9ACTN</name>
<dbReference type="CDD" id="cd17748">
    <property type="entry name" value="BRCT_DNA_ligase_like"/>
    <property type="match status" value="1"/>
</dbReference>
<keyword evidence="8 14" id="KW-0862">Zinc</keyword>
<feature type="domain" description="BRCT" evidence="17">
    <location>
        <begin position="652"/>
        <end position="740"/>
    </location>
</feature>
<dbReference type="PROSITE" id="PS50172">
    <property type="entry name" value="BRCT"/>
    <property type="match status" value="1"/>
</dbReference>
<feature type="binding site" evidence="14">
    <location>
        <position position="466"/>
    </location>
    <ligand>
        <name>Zn(2+)</name>
        <dbReference type="ChEBI" id="CHEBI:29105"/>
    </ligand>
</feature>
<dbReference type="InterPro" id="IPR004150">
    <property type="entry name" value="NAD_DNA_ligase_OB"/>
</dbReference>
<dbReference type="Gene3D" id="1.10.150.20">
    <property type="entry name" value="5' to 3' exonuclease, C-terminal subdomain"/>
    <property type="match status" value="2"/>
</dbReference>
<dbReference type="InterPro" id="IPR041663">
    <property type="entry name" value="DisA/LigA_HHH"/>
</dbReference>
<comment type="function">
    <text evidence="1 14">DNA ligase that catalyzes the formation of phosphodiester linkages between 5'-phosphoryl and 3'-hydroxyl groups in double-stranded DNA using NAD as a coenzyme and as the energy source for the reaction. It is essential for DNA replication and repair of damaged DNA.</text>
</comment>
<evidence type="ECO:0000256" key="3">
    <source>
        <dbReference type="ARBA" id="ARBA00013308"/>
    </source>
</evidence>
<proteinExistence type="inferred from homology"/>
<feature type="binding site" evidence="14">
    <location>
        <position position="450"/>
    </location>
    <ligand>
        <name>Zn(2+)</name>
        <dbReference type="ChEBI" id="CHEBI:29105"/>
    </ligand>
</feature>
<dbReference type="Pfam" id="PF03119">
    <property type="entry name" value="DNA_ligase_ZBD"/>
    <property type="match status" value="1"/>
</dbReference>
<dbReference type="InterPro" id="IPR012340">
    <property type="entry name" value="NA-bd_OB-fold"/>
</dbReference>
<dbReference type="InterPro" id="IPR004149">
    <property type="entry name" value="Znf_DNAligase_C4"/>
</dbReference>
<dbReference type="PROSITE" id="PS01055">
    <property type="entry name" value="DNA_LIGASE_N1"/>
    <property type="match status" value="1"/>
</dbReference>
<keyword evidence="14" id="KW-0464">Manganese</keyword>
<evidence type="ECO:0000256" key="5">
    <source>
        <dbReference type="ARBA" id="ARBA00022705"/>
    </source>
</evidence>
<organism evidence="18 19">
    <name type="scientific">Raineyella antarctica</name>
    <dbReference type="NCBI Taxonomy" id="1577474"/>
    <lineage>
        <taxon>Bacteria</taxon>
        <taxon>Bacillati</taxon>
        <taxon>Actinomycetota</taxon>
        <taxon>Actinomycetes</taxon>
        <taxon>Propionibacteriales</taxon>
        <taxon>Propionibacteriaceae</taxon>
        <taxon>Raineyella</taxon>
    </lineage>
</organism>
<dbReference type="NCBIfam" id="NF005932">
    <property type="entry name" value="PRK07956.1"/>
    <property type="match status" value="1"/>
</dbReference>
<feature type="binding site" evidence="14">
    <location>
        <position position="472"/>
    </location>
    <ligand>
        <name>Zn(2+)</name>
        <dbReference type="ChEBI" id="CHEBI:29105"/>
    </ligand>
</feature>
<dbReference type="InterPro" id="IPR013839">
    <property type="entry name" value="DNAligase_adenylation"/>
</dbReference>
<dbReference type="InterPro" id="IPR036420">
    <property type="entry name" value="BRCT_dom_sf"/>
</dbReference>
<dbReference type="SMART" id="SM00292">
    <property type="entry name" value="BRCT"/>
    <property type="match status" value="1"/>
</dbReference>
<dbReference type="InterPro" id="IPR010994">
    <property type="entry name" value="RuvA_2-like"/>
</dbReference>
<evidence type="ECO:0000256" key="8">
    <source>
        <dbReference type="ARBA" id="ARBA00022833"/>
    </source>
</evidence>
<dbReference type="NCBIfam" id="TIGR00575">
    <property type="entry name" value="dnlj"/>
    <property type="match status" value="1"/>
</dbReference>
<comment type="catalytic activity">
    <reaction evidence="12 14 15">
        <text>NAD(+) + (deoxyribonucleotide)n-3'-hydroxyl + 5'-phospho-(deoxyribonucleotide)m = (deoxyribonucleotide)n+m + AMP + beta-nicotinamide D-nucleotide.</text>
        <dbReference type="EC" id="6.5.1.2"/>
    </reaction>
</comment>
<dbReference type="InterPro" id="IPR003583">
    <property type="entry name" value="Hlx-hairpin-Hlx_DNA-bd_motif"/>
</dbReference>
<dbReference type="GO" id="GO:0046872">
    <property type="term" value="F:metal ion binding"/>
    <property type="evidence" value="ECO:0007669"/>
    <property type="project" value="UniProtKB-KW"/>
</dbReference>
<sequence>MTDSRPDPAAPFSDPDSPSDPVSPADPAAAPDEVVRERHDQLATEITEHRHRYYALDAPTISDGEFDALMRELEQIEDRFPELRTPDSPTQQVGAPTGATFSPVTHLQPMTSLDNVFSKEELFAWVDRTVDRLGEHPGAGGFVCELKIDGLAVDLVYEDGALVRAATRGDGRVGEDVTANVRTIQVIPDRLVSHSGQPVPALLEVRGEVYLSLEQFRRINEELVASGKAPFANPRNSAAGSLRQKDPEVTRSRRLGFTAHGWGASSDEPGTRLELARQSHAYEVLADFGLPVSQYSRLVDDSEQVWAFVEEVAQRRHDFVHEIDGAVVKVDDRALQDRLGFTSRAPRWAIAYKYPPEEVTTKLLDIRVGVGRTGRVTPYAVMEPVVVAGSTVAQATLHNATEVVRKGVLIGDTVVLRKAGDVIPEVLGPVVDLRDGTEHPFVMPTHCPECGTELAYEKEGDKDLRCPNQRSCPAQLRERLFHLGSRAALDIEMLGEKGADAILAAHLITDEGDLFDLTAEDLLRTDFYTRNANAREKKAGTTGRVLSANGTKLLENLEAARTRPWAKFLVALSIRHIGKGNAPDVAAAFPSVEALRDASEEELAGAEGIGPVTAAAIREWFATDWRAEIVRKWQAAGCVLGTYAAAEARAAEQPQTLAGLTIVVTGTVPGYSRDEAQEAVVARGAKAAGSVSKRTDYVVVGEGAGSKADKARDLGRPIIAAEHFQRLLDEGPEGLPLVED</sequence>
<evidence type="ECO:0000256" key="11">
    <source>
        <dbReference type="ARBA" id="ARBA00023204"/>
    </source>
</evidence>
<feature type="binding site" evidence="14">
    <location>
        <position position="329"/>
    </location>
    <ligand>
        <name>NAD(+)</name>
        <dbReference type="ChEBI" id="CHEBI:57540"/>
    </ligand>
</feature>
<dbReference type="CDD" id="cd00114">
    <property type="entry name" value="LIGANc"/>
    <property type="match status" value="1"/>
</dbReference>
<keyword evidence="6 14" id="KW-0479">Metal-binding</keyword>
<dbReference type="PANTHER" id="PTHR23389">
    <property type="entry name" value="CHROMOSOME TRANSMISSION FIDELITY FACTOR 18"/>
    <property type="match status" value="1"/>
</dbReference>
<dbReference type="Gene3D" id="3.30.470.30">
    <property type="entry name" value="DNA ligase/mRNA capping enzyme"/>
    <property type="match status" value="1"/>
</dbReference>
<dbReference type="InterPro" id="IPR001679">
    <property type="entry name" value="DNA_ligase"/>
</dbReference>
<feature type="binding site" evidence="14">
    <location>
        <position position="145"/>
    </location>
    <ligand>
        <name>NAD(+)</name>
        <dbReference type="ChEBI" id="CHEBI:57540"/>
    </ligand>
</feature>
<gene>
    <name evidence="14" type="primary">ligA</name>
    <name evidence="18" type="ORF">GA0111570_10551</name>
</gene>